<dbReference type="EMBL" id="LR797188">
    <property type="protein sequence ID" value="CAB4192666.1"/>
    <property type="molecule type" value="Genomic_DNA"/>
</dbReference>
<evidence type="ECO:0000313" key="7">
    <source>
        <dbReference type="EMBL" id="CAB4192666.1"/>
    </source>
</evidence>
<dbReference type="EMBL" id="LR796983">
    <property type="protein sequence ID" value="CAB4179848.1"/>
    <property type="molecule type" value="Genomic_DNA"/>
</dbReference>
<proteinExistence type="predicted"/>
<dbReference type="EMBL" id="LR796457">
    <property type="protein sequence ID" value="CAB4146029.1"/>
    <property type="molecule type" value="Genomic_DNA"/>
</dbReference>
<evidence type="ECO:0000313" key="8">
    <source>
        <dbReference type="EMBL" id="CAB4217926.1"/>
    </source>
</evidence>
<evidence type="ECO:0000313" key="3">
    <source>
        <dbReference type="EMBL" id="CAB4174596.1"/>
    </source>
</evidence>
<dbReference type="GO" id="GO:0003676">
    <property type="term" value="F:nucleic acid binding"/>
    <property type="evidence" value="ECO:0007669"/>
    <property type="project" value="InterPro"/>
</dbReference>
<dbReference type="EMBL" id="LR796551">
    <property type="protein sequence ID" value="CAB4151006.1"/>
    <property type="molecule type" value="Genomic_DNA"/>
</dbReference>
<dbReference type="EMBL" id="LR796915">
    <property type="protein sequence ID" value="CAB4174596.1"/>
    <property type="molecule type" value="Genomic_DNA"/>
</dbReference>
<evidence type="ECO:0000313" key="2">
    <source>
        <dbReference type="EMBL" id="CAB4151006.1"/>
    </source>
</evidence>
<evidence type="ECO:0000313" key="4">
    <source>
        <dbReference type="EMBL" id="CAB4179848.1"/>
    </source>
</evidence>
<accession>A0A6J5MR78</accession>
<protein>
    <submittedName>
        <fullName evidence="1">Uncharacterized protein</fullName>
    </submittedName>
</protein>
<evidence type="ECO:0000313" key="6">
    <source>
        <dbReference type="EMBL" id="CAB4189034.1"/>
    </source>
</evidence>
<dbReference type="EMBL" id="LR797131">
    <property type="protein sequence ID" value="CAB4189034.1"/>
    <property type="molecule type" value="Genomic_DNA"/>
</dbReference>
<organism evidence="1">
    <name type="scientific">uncultured Caudovirales phage</name>
    <dbReference type="NCBI Taxonomy" id="2100421"/>
    <lineage>
        <taxon>Viruses</taxon>
        <taxon>Duplodnaviria</taxon>
        <taxon>Heunggongvirae</taxon>
        <taxon>Uroviricota</taxon>
        <taxon>Caudoviricetes</taxon>
        <taxon>Peduoviridae</taxon>
        <taxon>Maltschvirus</taxon>
        <taxon>Maltschvirus maltsch</taxon>
    </lineage>
</organism>
<dbReference type="EMBL" id="LR798431">
    <property type="protein sequence ID" value="CAB5231632.1"/>
    <property type="molecule type" value="Genomic_DNA"/>
</dbReference>
<dbReference type="Gene3D" id="3.30.420.10">
    <property type="entry name" value="Ribonuclease H-like superfamily/Ribonuclease H"/>
    <property type="match status" value="1"/>
</dbReference>
<evidence type="ECO:0000313" key="9">
    <source>
        <dbReference type="EMBL" id="CAB5231632.1"/>
    </source>
</evidence>
<dbReference type="EMBL" id="LR797455">
    <property type="protein sequence ID" value="CAB4217926.1"/>
    <property type="molecule type" value="Genomic_DNA"/>
</dbReference>
<gene>
    <name evidence="4" type="ORF">UFOVP1032_129</name>
    <name evidence="5" type="ORF">UFOVP1125_45</name>
    <name evidence="6" type="ORF">UFOVP1173_143</name>
    <name evidence="7" type="ORF">UFOVP1241_61</name>
    <name evidence="8" type="ORF">UFOVP1491_129</name>
    <name evidence="9" type="ORF">UFOVP1579_129</name>
    <name evidence="1" type="ORF">UFOVP485_144</name>
    <name evidence="2" type="ORF">UFOVP575_96</name>
    <name evidence="3" type="ORF">UFOVP963_64</name>
</gene>
<name>A0A6J5MR78_9CAUD</name>
<dbReference type="InterPro" id="IPR012337">
    <property type="entry name" value="RNaseH-like_sf"/>
</dbReference>
<dbReference type="InterPro" id="IPR036397">
    <property type="entry name" value="RNaseH_sf"/>
</dbReference>
<dbReference type="EMBL" id="LR797080">
    <property type="protein sequence ID" value="CAB4185468.1"/>
    <property type="molecule type" value="Genomic_DNA"/>
</dbReference>
<evidence type="ECO:0000313" key="1">
    <source>
        <dbReference type="EMBL" id="CAB4146029.1"/>
    </source>
</evidence>
<evidence type="ECO:0000313" key="5">
    <source>
        <dbReference type="EMBL" id="CAB4185468.1"/>
    </source>
</evidence>
<dbReference type="SUPFAM" id="SSF53098">
    <property type="entry name" value="Ribonuclease H-like"/>
    <property type="match status" value="1"/>
</dbReference>
<reference evidence="1" key="1">
    <citation type="submission" date="2020-04" db="EMBL/GenBank/DDBJ databases">
        <authorList>
            <person name="Chiriac C."/>
            <person name="Salcher M."/>
            <person name="Ghai R."/>
            <person name="Kavagutti S V."/>
        </authorList>
    </citation>
    <scope>NUCLEOTIDE SEQUENCE</scope>
</reference>
<sequence length="187" mass="21154">MSLASLYKVNQSKVLGIDASTHTIAYCLFDGKTPVEWGEINFDGGNIYERILDAKKKIKAIKHRFNCDFVAIEAAVSVKSVHTGIKMAYVFGAIMGELLDSKKVVIEVHPITWQSYIGNKNFNKIEKESVKLNFPDKSENWYKGKIREIRKQRTIEFAKSIGVDVESDNVADACGIAWYTINNMVRK</sequence>